<evidence type="ECO:0000313" key="6">
    <source>
        <dbReference type="EMBL" id="UOO78334.1"/>
    </source>
</evidence>
<reference evidence="5 7" key="1">
    <citation type="submission" date="2019-03" db="EMBL/GenBank/DDBJ databases">
        <title>Genomic Encyclopedia of Type Strains, Phase IV (KMG-IV): sequencing the most valuable type-strain genomes for metagenomic binning, comparative biology and taxonomic classification.</title>
        <authorList>
            <person name="Goeker M."/>
        </authorList>
    </citation>
    <scope>NUCLEOTIDE SEQUENCE [LARGE SCALE GENOMIC DNA]</scope>
    <source>
        <strain evidence="5 7">DSM 17474</strain>
    </source>
</reference>
<dbReference type="PROSITE" id="PS51257">
    <property type="entry name" value="PROKAR_LIPOPROTEIN"/>
    <property type="match status" value="1"/>
</dbReference>
<dbReference type="Pfam" id="PF00497">
    <property type="entry name" value="SBP_bac_3"/>
    <property type="match status" value="1"/>
</dbReference>
<dbReference type="CDD" id="cd13624">
    <property type="entry name" value="PBP2_Arg_Lys_His"/>
    <property type="match status" value="1"/>
</dbReference>
<dbReference type="InterPro" id="IPR001320">
    <property type="entry name" value="Iontro_rcpt_C"/>
</dbReference>
<organism evidence="6 8">
    <name type="scientific">Uruburuella suis</name>
    <dbReference type="NCBI Taxonomy" id="252130"/>
    <lineage>
        <taxon>Bacteria</taxon>
        <taxon>Pseudomonadati</taxon>
        <taxon>Pseudomonadota</taxon>
        <taxon>Betaproteobacteria</taxon>
        <taxon>Neisseriales</taxon>
        <taxon>Neisseriaceae</taxon>
        <taxon>Uruburuella</taxon>
    </lineage>
</organism>
<feature type="domain" description="Solute-binding protein family 3/N-terminal" evidence="3">
    <location>
        <begin position="39"/>
        <end position="263"/>
    </location>
</feature>
<evidence type="ECO:0000313" key="5">
    <source>
        <dbReference type="EMBL" id="TCP02399.1"/>
    </source>
</evidence>
<dbReference type="SMART" id="SM00079">
    <property type="entry name" value="PBPe"/>
    <property type="match status" value="1"/>
</dbReference>
<name>A0AAE9GSY9_9NEIS</name>
<accession>A0AAE9GSY9</accession>
<dbReference type="SUPFAM" id="SSF53850">
    <property type="entry name" value="Periplasmic binding protein-like II"/>
    <property type="match status" value="1"/>
</dbReference>
<feature type="chain" id="PRO_5041955211" evidence="2">
    <location>
        <begin position="30"/>
        <end position="273"/>
    </location>
</feature>
<dbReference type="RefSeq" id="WP_132954395.1">
    <property type="nucleotide sequence ID" value="NZ_CALJUB010000030.1"/>
</dbReference>
<dbReference type="PANTHER" id="PTHR35936">
    <property type="entry name" value="MEMBRANE-BOUND LYTIC MUREIN TRANSGLYCOSYLASE F"/>
    <property type="match status" value="1"/>
</dbReference>
<evidence type="ECO:0000256" key="2">
    <source>
        <dbReference type="SAM" id="SignalP"/>
    </source>
</evidence>
<dbReference type="EMBL" id="CP091507">
    <property type="protein sequence ID" value="UOO78334.1"/>
    <property type="molecule type" value="Genomic_DNA"/>
</dbReference>
<evidence type="ECO:0000259" key="4">
    <source>
        <dbReference type="SMART" id="SM00079"/>
    </source>
</evidence>
<dbReference type="AlphaFoldDB" id="A0AAE9GSY9"/>
<reference evidence="6" key="3">
    <citation type="journal article" date="2022" name="Res Sq">
        <title>Evolution of multicellular longitudinally dividing oral cavity symbionts (Neisseriaceae).</title>
        <authorList>
            <person name="Nyongesa S."/>
            <person name="Weber P."/>
            <person name="Bernet E."/>
            <person name="Pullido F."/>
            <person name="Nieckarz M."/>
            <person name="Delaby M."/>
            <person name="Nieves C."/>
            <person name="Viehboeck T."/>
            <person name="Krause N."/>
            <person name="Rivera-Millot A."/>
            <person name="Nakamura A."/>
            <person name="Vischer N."/>
            <person name="VanNieuwenhze M."/>
            <person name="Brun Y."/>
            <person name="Cava F."/>
            <person name="Bulgheresi S."/>
            <person name="Veyrier F."/>
        </authorList>
    </citation>
    <scope>NUCLEOTIDE SEQUENCE</scope>
    <source>
        <strain evidence="6">1258/02</strain>
    </source>
</reference>
<keyword evidence="1 2" id="KW-0732">Signal</keyword>
<protein>
    <submittedName>
        <fullName evidence="6">Basic amino acid ABC transporter substrate-binding protein</fullName>
    </submittedName>
    <submittedName>
        <fullName evidence="5">Polar amino acid transport system substrate-binding protein</fullName>
    </submittedName>
</protein>
<dbReference type="Gene3D" id="3.40.190.10">
    <property type="entry name" value="Periplasmic binding protein-like II"/>
    <property type="match status" value="2"/>
</dbReference>
<keyword evidence="7" id="KW-1185">Reference proteome</keyword>
<evidence type="ECO:0000259" key="3">
    <source>
        <dbReference type="SMART" id="SM00062"/>
    </source>
</evidence>
<dbReference type="Proteomes" id="UP000294721">
    <property type="component" value="Unassembled WGS sequence"/>
</dbReference>
<dbReference type="SMART" id="SM00062">
    <property type="entry name" value="PBPb"/>
    <property type="match status" value="1"/>
</dbReference>
<evidence type="ECO:0000313" key="7">
    <source>
        <dbReference type="Proteomes" id="UP000294721"/>
    </source>
</evidence>
<evidence type="ECO:0000256" key="1">
    <source>
        <dbReference type="ARBA" id="ARBA00022729"/>
    </source>
</evidence>
<reference evidence="6" key="2">
    <citation type="submission" date="2021-12" db="EMBL/GenBank/DDBJ databases">
        <authorList>
            <person name="Veyrier F.J."/>
        </authorList>
    </citation>
    <scope>NUCLEOTIDE SEQUENCE</scope>
    <source>
        <strain evidence="6">1258/02</strain>
    </source>
</reference>
<dbReference type="PANTHER" id="PTHR35936:SF17">
    <property type="entry name" value="ARGININE-BINDING EXTRACELLULAR PROTEIN ARTP"/>
    <property type="match status" value="1"/>
</dbReference>
<proteinExistence type="predicted"/>
<feature type="domain" description="Ionotropic glutamate receptor C-terminal" evidence="4">
    <location>
        <begin position="39"/>
        <end position="262"/>
    </location>
</feature>
<sequence length="273" mass="28766">MLKKTTVLAAAIAAALMLGACSKSDSSQAAASAPAAEKAYVVATDATYAPFEYLDDNQVVGFSKDILEAIAANQGIKFNFANTPWEGIFATLGKGDSDIVSSSVTITDERKGQMDFSDPYFEASQLIVTGEKGSGIQSFADLKNHTASVQTGTTGDLVLQKQQGGTSANIKRFDTMPLALKELLTGGVDASVGDNGVIQNFVNNNPGVKLNTISDPAFEKEYYGFAVKKGRSDELLSKINAGIAAIKADGTYQKIYDKWFGGAQQKAASGESK</sequence>
<dbReference type="InterPro" id="IPR001638">
    <property type="entry name" value="Solute-binding_3/MltF_N"/>
</dbReference>
<gene>
    <name evidence="5" type="ORF">EV680_12427</name>
    <name evidence="6" type="ORF">LVJ78_06240</name>
</gene>
<dbReference type="Proteomes" id="UP000829756">
    <property type="component" value="Chromosome"/>
</dbReference>
<evidence type="ECO:0000313" key="8">
    <source>
        <dbReference type="Proteomes" id="UP000829756"/>
    </source>
</evidence>
<dbReference type="EMBL" id="SLXE01000024">
    <property type="protein sequence ID" value="TCP02399.1"/>
    <property type="molecule type" value="Genomic_DNA"/>
</dbReference>
<dbReference type="GO" id="GO:0015276">
    <property type="term" value="F:ligand-gated monoatomic ion channel activity"/>
    <property type="evidence" value="ECO:0007669"/>
    <property type="project" value="InterPro"/>
</dbReference>
<dbReference type="KEGG" id="usu:LVJ78_06240"/>
<dbReference type="GO" id="GO:0016020">
    <property type="term" value="C:membrane"/>
    <property type="evidence" value="ECO:0007669"/>
    <property type="project" value="InterPro"/>
</dbReference>
<feature type="signal peptide" evidence="2">
    <location>
        <begin position="1"/>
        <end position="29"/>
    </location>
</feature>